<dbReference type="EMBL" id="LNKF01000002">
    <property type="protein sequence ID" value="OSG95683.1"/>
    <property type="molecule type" value="Genomic_DNA"/>
</dbReference>
<evidence type="ECO:0000313" key="2">
    <source>
        <dbReference type="Proteomes" id="UP000193664"/>
    </source>
</evidence>
<dbReference type="RefSeq" id="WP_085408351.1">
    <property type="nucleotide sequence ID" value="NZ_JACTOC010000001.1"/>
</dbReference>
<comment type="caution">
    <text evidence="1">The sequence shown here is derived from an EMBL/GenBank/DDBJ whole genome shotgun (WGS) entry which is preliminary data.</text>
</comment>
<dbReference type="Proteomes" id="UP000193664">
    <property type="component" value="Unassembled WGS sequence"/>
</dbReference>
<dbReference type="AlphaFoldDB" id="A0A1X2ZMT0"/>
<name>A0A1X2ZMT0_BIFAD</name>
<accession>A0A1X2ZMT0</accession>
<evidence type="ECO:0000313" key="1">
    <source>
        <dbReference type="EMBL" id="OSG95683.1"/>
    </source>
</evidence>
<proteinExistence type="predicted"/>
<gene>
    <name evidence="1" type="ORF">AD0028_0923</name>
</gene>
<reference evidence="1 2" key="1">
    <citation type="journal article" date="2016" name="Sci. Rep.">
        <title>Evaluation of genetic diversity among strains of the human gut commensal Bifidobacterium adolescentis.</title>
        <authorList>
            <person name="Duranti S."/>
            <person name="Milani C."/>
            <person name="Lugli G.A."/>
            <person name="Mancabelli L."/>
            <person name="Turroni F."/>
            <person name="Ferrario C."/>
            <person name="Mangifesta M."/>
            <person name="Viappiani A."/>
            <person name="Sanchez B."/>
            <person name="Margolles A."/>
            <person name="van Sinderen D."/>
            <person name="Ventura M."/>
        </authorList>
    </citation>
    <scope>NUCLEOTIDE SEQUENCE [LARGE SCALE GENOMIC DNA]</scope>
    <source>
        <strain evidence="1 2">AD2-8</strain>
    </source>
</reference>
<protein>
    <submittedName>
        <fullName evidence="1">Uncharacterized protein</fullName>
    </submittedName>
</protein>
<sequence length="101" mass="11040">MASENENTTTVTTEDGILDLRPPKGSLVRQLLRLGLTFDHKDASGETWCDYTRGLSATFADRQATDVTLADMDTRDETTITASQLATVTEIKTWRSDGAGD</sequence>
<organism evidence="1 2">
    <name type="scientific">Bifidobacterium adolescentis</name>
    <dbReference type="NCBI Taxonomy" id="1680"/>
    <lineage>
        <taxon>Bacteria</taxon>
        <taxon>Bacillati</taxon>
        <taxon>Actinomycetota</taxon>
        <taxon>Actinomycetes</taxon>
        <taxon>Bifidobacteriales</taxon>
        <taxon>Bifidobacteriaceae</taxon>
        <taxon>Bifidobacterium</taxon>
    </lineage>
</organism>